<reference evidence="1" key="1">
    <citation type="submission" date="2022-01" db="EMBL/GenBank/DDBJ databases">
        <title>Genome Sequence Resource for Two Populations of Ditylenchus destructor, the Migratory Endoparasitic Phytonematode.</title>
        <authorList>
            <person name="Zhang H."/>
            <person name="Lin R."/>
            <person name="Xie B."/>
        </authorList>
    </citation>
    <scope>NUCLEOTIDE SEQUENCE</scope>
    <source>
        <strain evidence="1">BazhouSP</strain>
    </source>
</reference>
<evidence type="ECO:0000313" key="1">
    <source>
        <dbReference type="EMBL" id="KAI1704630.1"/>
    </source>
</evidence>
<organism evidence="1 2">
    <name type="scientific">Ditylenchus destructor</name>
    <dbReference type="NCBI Taxonomy" id="166010"/>
    <lineage>
        <taxon>Eukaryota</taxon>
        <taxon>Metazoa</taxon>
        <taxon>Ecdysozoa</taxon>
        <taxon>Nematoda</taxon>
        <taxon>Chromadorea</taxon>
        <taxon>Rhabditida</taxon>
        <taxon>Tylenchina</taxon>
        <taxon>Tylenchomorpha</taxon>
        <taxon>Sphaerularioidea</taxon>
        <taxon>Anguinidae</taxon>
        <taxon>Anguininae</taxon>
        <taxon>Ditylenchus</taxon>
    </lineage>
</organism>
<protein>
    <submittedName>
        <fullName evidence="1">Uncharacterized protein</fullName>
    </submittedName>
</protein>
<keyword evidence="2" id="KW-1185">Reference proteome</keyword>
<comment type="caution">
    <text evidence="1">The sequence shown here is derived from an EMBL/GenBank/DDBJ whole genome shotgun (WGS) entry which is preliminary data.</text>
</comment>
<dbReference type="EMBL" id="JAKKPZ010000065">
    <property type="protein sequence ID" value="KAI1704630.1"/>
    <property type="molecule type" value="Genomic_DNA"/>
</dbReference>
<accession>A0AAD4MTB6</accession>
<dbReference type="AlphaFoldDB" id="A0AAD4MTB6"/>
<name>A0AAD4MTB6_9BILA</name>
<gene>
    <name evidence="1" type="ORF">DdX_14128</name>
</gene>
<evidence type="ECO:0000313" key="2">
    <source>
        <dbReference type="Proteomes" id="UP001201812"/>
    </source>
</evidence>
<sequence length="91" mass="10472">MIGENESENEYRSGSEIKYLLEKKKFCAIAYESNEKYPKCQSKEELTCSIGRMMNPIIVAVRRHSSRKIATKVTDALVLVLVYFLDHPLDT</sequence>
<proteinExistence type="predicted"/>
<dbReference type="Proteomes" id="UP001201812">
    <property type="component" value="Unassembled WGS sequence"/>
</dbReference>